<accession>A0ABW1CID7</accession>
<keyword evidence="2" id="KW-1185">Reference proteome</keyword>
<dbReference type="InterPro" id="IPR025591">
    <property type="entry name" value="RloB"/>
</dbReference>
<gene>
    <name evidence="1" type="ORF">ACFPZ3_16525</name>
</gene>
<comment type="caution">
    <text evidence="1">The sequence shown here is derived from an EMBL/GenBank/DDBJ whole genome shotgun (WGS) entry which is preliminary data.</text>
</comment>
<evidence type="ECO:0000313" key="2">
    <source>
        <dbReference type="Proteomes" id="UP001596058"/>
    </source>
</evidence>
<dbReference type="EMBL" id="JBHSPA010000022">
    <property type="protein sequence ID" value="MFC5825466.1"/>
    <property type="molecule type" value="Genomic_DNA"/>
</dbReference>
<dbReference type="Proteomes" id="UP001596058">
    <property type="component" value="Unassembled WGS sequence"/>
</dbReference>
<name>A0ABW1CID7_9ACTN</name>
<reference evidence="2" key="1">
    <citation type="journal article" date="2019" name="Int. J. Syst. Evol. Microbiol.">
        <title>The Global Catalogue of Microorganisms (GCM) 10K type strain sequencing project: providing services to taxonomists for standard genome sequencing and annotation.</title>
        <authorList>
            <consortium name="The Broad Institute Genomics Platform"/>
            <consortium name="The Broad Institute Genome Sequencing Center for Infectious Disease"/>
            <person name="Wu L."/>
            <person name="Ma J."/>
        </authorList>
    </citation>
    <scope>NUCLEOTIDE SEQUENCE [LARGE SCALE GENOMIC DNA]</scope>
    <source>
        <strain evidence="2">CCUG 53903</strain>
    </source>
</reference>
<proteinExistence type="predicted"/>
<dbReference type="RefSeq" id="WP_379514983.1">
    <property type="nucleotide sequence ID" value="NZ_JBHSPA010000022.1"/>
</dbReference>
<dbReference type="Pfam" id="PF13707">
    <property type="entry name" value="RloB"/>
    <property type="match status" value="1"/>
</dbReference>
<evidence type="ECO:0000313" key="1">
    <source>
        <dbReference type="EMBL" id="MFC5825466.1"/>
    </source>
</evidence>
<organism evidence="1 2">
    <name type="scientific">Nonomuraea insulae</name>
    <dbReference type="NCBI Taxonomy" id="1616787"/>
    <lineage>
        <taxon>Bacteria</taxon>
        <taxon>Bacillati</taxon>
        <taxon>Actinomycetota</taxon>
        <taxon>Actinomycetes</taxon>
        <taxon>Streptosporangiales</taxon>
        <taxon>Streptosporangiaceae</taxon>
        <taxon>Nonomuraea</taxon>
    </lineage>
</organism>
<sequence length="144" mass="16509">MTRTRGKDALRSAQQWRGRRHRVVYVFTEGEVTEPSYIDIIHRRGVFADPAIPVEVRIANASAPGSHRKPVKLVEAAARLAHEKLQEAKRTRLQEEFWPQMWCLFDRDDHAMLGQALKQARDGNVRVAFPTLASRCGGYCITRR</sequence>
<protein>
    <submittedName>
        <fullName evidence="1">RloB family protein</fullName>
    </submittedName>
</protein>